<gene>
    <name evidence="1" type="ORF">DB30_01941</name>
</gene>
<dbReference type="Proteomes" id="UP000031599">
    <property type="component" value="Unassembled WGS sequence"/>
</dbReference>
<protein>
    <submittedName>
        <fullName evidence="1">Uncharacterized protein</fullName>
    </submittedName>
</protein>
<reference evidence="1 2" key="1">
    <citation type="submission" date="2014-12" db="EMBL/GenBank/DDBJ databases">
        <title>Genome assembly of Enhygromyxa salina DSM 15201.</title>
        <authorList>
            <person name="Sharma G."/>
            <person name="Subramanian S."/>
        </authorList>
    </citation>
    <scope>NUCLEOTIDE SEQUENCE [LARGE SCALE GENOMIC DNA]</scope>
    <source>
        <strain evidence="1 2">DSM 15201</strain>
    </source>
</reference>
<dbReference type="RefSeq" id="WP_153258253.1">
    <property type="nucleotide sequence ID" value="NZ_JMCC02000015.1"/>
</dbReference>
<evidence type="ECO:0000313" key="1">
    <source>
        <dbReference type="EMBL" id="KIG18054.1"/>
    </source>
</evidence>
<proteinExistence type="predicted"/>
<sequence>MNAQDPRKIGVQRRGVLAEGRMRARALDLEIVADSDANPALLTDHQ</sequence>
<dbReference type="AlphaFoldDB" id="A0A0C1ZKL2"/>
<name>A0A0C1ZKL2_9BACT</name>
<accession>A0A0C1ZKL2</accession>
<comment type="caution">
    <text evidence="1">The sequence shown here is derived from an EMBL/GenBank/DDBJ whole genome shotgun (WGS) entry which is preliminary data.</text>
</comment>
<organism evidence="1 2">
    <name type="scientific">Enhygromyxa salina</name>
    <dbReference type="NCBI Taxonomy" id="215803"/>
    <lineage>
        <taxon>Bacteria</taxon>
        <taxon>Pseudomonadati</taxon>
        <taxon>Myxococcota</taxon>
        <taxon>Polyangia</taxon>
        <taxon>Nannocystales</taxon>
        <taxon>Nannocystaceae</taxon>
        <taxon>Enhygromyxa</taxon>
    </lineage>
</organism>
<dbReference type="EMBL" id="JMCC02000015">
    <property type="protein sequence ID" value="KIG18054.1"/>
    <property type="molecule type" value="Genomic_DNA"/>
</dbReference>
<evidence type="ECO:0000313" key="2">
    <source>
        <dbReference type="Proteomes" id="UP000031599"/>
    </source>
</evidence>